<comment type="subcellular location">
    <subcellularLocation>
        <location evidence="1">Nucleus</location>
    </subcellularLocation>
</comment>
<dbReference type="InterPro" id="IPR036864">
    <property type="entry name" value="Zn2-C6_fun-type_DNA-bd_sf"/>
</dbReference>
<keyword evidence="2" id="KW-0479">Metal-binding</keyword>
<dbReference type="CDD" id="cd12148">
    <property type="entry name" value="fungal_TF_MHR"/>
    <property type="match status" value="1"/>
</dbReference>
<evidence type="ECO:0000256" key="5">
    <source>
        <dbReference type="ARBA" id="ARBA00023242"/>
    </source>
</evidence>
<comment type="caution">
    <text evidence="8">The sequence shown here is derived from an EMBL/GenBank/DDBJ whole genome shotgun (WGS) entry which is preliminary data.</text>
</comment>
<feature type="region of interest" description="Disordered" evidence="6">
    <location>
        <begin position="82"/>
        <end position="101"/>
    </location>
</feature>
<dbReference type="PROSITE" id="PS50048">
    <property type="entry name" value="ZN2_CY6_FUNGAL_2"/>
    <property type="match status" value="1"/>
</dbReference>
<dbReference type="Pfam" id="PF04082">
    <property type="entry name" value="Fungal_trans"/>
    <property type="match status" value="1"/>
</dbReference>
<evidence type="ECO:0000313" key="9">
    <source>
        <dbReference type="Proteomes" id="UP000800093"/>
    </source>
</evidence>
<dbReference type="InterPro" id="IPR050815">
    <property type="entry name" value="TF_fung"/>
</dbReference>
<keyword evidence="9" id="KW-1185">Reference proteome</keyword>
<dbReference type="Proteomes" id="UP000800093">
    <property type="component" value="Unassembled WGS sequence"/>
</dbReference>
<evidence type="ECO:0000256" key="1">
    <source>
        <dbReference type="ARBA" id="ARBA00004123"/>
    </source>
</evidence>
<dbReference type="InterPro" id="IPR001138">
    <property type="entry name" value="Zn2Cys6_DnaBD"/>
</dbReference>
<accession>A0A9P4K6X2</accession>
<keyword evidence="3" id="KW-0805">Transcription regulation</keyword>
<dbReference type="GO" id="GO:0008270">
    <property type="term" value="F:zinc ion binding"/>
    <property type="evidence" value="ECO:0007669"/>
    <property type="project" value="InterPro"/>
</dbReference>
<evidence type="ECO:0000313" key="8">
    <source>
        <dbReference type="EMBL" id="KAF2260569.1"/>
    </source>
</evidence>
<dbReference type="EMBL" id="ML986678">
    <property type="protein sequence ID" value="KAF2260569.1"/>
    <property type="molecule type" value="Genomic_DNA"/>
</dbReference>
<dbReference type="GO" id="GO:0000981">
    <property type="term" value="F:DNA-binding transcription factor activity, RNA polymerase II-specific"/>
    <property type="evidence" value="ECO:0007669"/>
    <property type="project" value="InterPro"/>
</dbReference>
<dbReference type="PROSITE" id="PS00463">
    <property type="entry name" value="ZN2_CY6_FUNGAL_1"/>
    <property type="match status" value="1"/>
</dbReference>
<dbReference type="Pfam" id="PF00172">
    <property type="entry name" value="Zn_clus"/>
    <property type="match status" value="1"/>
</dbReference>
<feature type="domain" description="Zn(2)-C6 fungal-type" evidence="7">
    <location>
        <begin position="13"/>
        <end position="43"/>
    </location>
</feature>
<name>A0A9P4K6X2_9PLEO</name>
<keyword evidence="5" id="KW-0539">Nucleus</keyword>
<dbReference type="GO" id="GO:0006351">
    <property type="term" value="P:DNA-templated transcription"/>
    <property type="evidence" value="ECO:0007669"/>
    <property type="project" value="InterPro"/>
</dbReference>
<evidence type="ECO:0000256" key="4">
    <source>
        <dbReference type="ARBA" id="ARBA00023163"/>
    </source>
</evidence>
<protein>
    <recommendedName>
        <fullName evidence="7">Zn(2)-C6 fungal-type domain-containing protein</fullName>
    </recommendedName>
</protein>
<dbReference type="OrthoDB" id="3862662at2759"/>
<evidence type="ECO:0000256" key="2">
    <source>
        <dbReference type="ARBA" id="ARBA00022723"/>
    </source>
</evidence>
<dbReference type="PANTHER" id="PTHR47338:SF20">
    <property type="entry name" value="ZN(II)2CYS6 TRANSCRIPTION FACTOR (EUROFUNG)"/>
    <property type="match status" value="1"/>
</dbReference>
<evidence type="ECO:0000256" key="6">
    <source>
        <dbReference type="SAM" id="MobiDB-lite"/>
    </source>
</evidence>
<evidence type="ECO:0000256" key="3">
    <source>
        <dbReference type="ARBA" id="ARBA00023015"/>
    </source>
</evidence>
<gene>
    <name evidence="8" type="ORF">CC78DRAFT_24336</name>
</gene>
<dbReference type="InterPro" id="IPR007219">
    <property type="entry name" value="XnlR_reg_dom"/>
</dbReference>
<dbReference type="CDD" id="cd00067">
    <property type="entry name" value="GAL4"/>
    <property type="match status" value="1"/>
</dbReference>
<dbReference type="AlphaFoldDB" id="A0A9P4K6X2"/>
<dbReference type="Gene3D" id="4.10.240.10">
    <property type="entry name" value="Zn(2)-C6 fungal-type DNA-binding domain"/>
    <property type="match status" value="1"/>
</dbReference>
<dbReference type="PANTHER" id="PTHR47338">
    <property type="entry name" value="ZN(II)2CYS6 TRANSCRIPTION FACTOR (EUROFUNG)-RELATED"/>
    <property type="match status" value="1"/>
</dbReference>
<dbReference type="SMART" id="SM00066">
    <property type="entry name" value="GAL4"/>
    <property type="match status" value="1"/>
</dbReference>
<dbReference type="GO" id="GO:0003677">
    <property type="term" value="F:DNA binding"/>
    <property type="evidence" value="ECO:0007669"/>
    <property type="project" value="InterPro"/>
</dbReference>
<evidence type="ECO:0000259" key="7">
    <source>
        <dbReference type="PROSITE" id="PS50048"/>
    </source>
</evidence>
<keyword evidence="4" id="KW-0804">Transcription</keyword>
<reference evidence="9" key="1">
    <citation type="journal article" date="2020" name="Stud. Mycol.">
        <title>101 Dothideomycetes genomes: A test case for predicting lifestyles and emergence of pathogens.</title>
        <authorList>
            <person name="Haridas S."/>
            <person name="Albert R."/>
            <person name="Binder M."/>
            <person name="Bloem J."/>
            <person name="LaButti K."/>
            <person name="Salamov A."/>
            <person name="Andreopoulos B."/>
            <person name="Baker S."/>
            <person name="Barry K."/>
            <person name="Bills G."/>
            <person name="Bluhm B."/>
            <person name="Cannon C."/>
            <person name="Castanera R."/>
            <person name="Culley D."/>
            <person name="Daum C."/>
            <person name="Ezra D."/>
            <person name="Gonzalez J."/>
            <person name="Henrissat B."/>
            <person name="Kuo A."/>
            <person name="Liang C."/>
            <person name="Lipzen A."/>
            <person name="Lutzoni F."/>
            <person name="Magnuson J."/>
            <person name="Mondo S."/>
            <person name="Nolan M."/>
            <person name="Ohm R."/>
            <person name="Pangilinan J."/>
            <person name="Park H.-J."/>
            <person name="Ramirez L."/>
            <person name="Alfaro M."/>
            <person name="Sun H."/>
            <person name="Tritt A."/>
            <person name="Yoshinaga Y."/>
            <person name="Zwiers L.-H."/>
            <person name="Turgeon B."/>
            <person name="Goodwin S."/>
            <person name="Spatafora J."/>
            <person name="Crous P."/>
            <person name="Grigoriev I."/>
        </authorList>
    </citation>
    <scope>NUCLEOTIDE SEQUENCE [LARGE SCALE GENOMIC DNA]</scope>
    <source>
        <strain evidence="9">CBS 304.66</strain>
    </source>
</reference>
<dbReference type="SUPFAM" id="SSF57701">
    <property type="entry name" value="Zn2/Cys6 DNA-binding domain"/>
    <property type="match status" value="1"/>
</dbReference>
<proteinExistence type="predicted"/>
<dbReference type="GO" id="GO:0005634">
    <property type="term" value="C:nucleus"/>
    <property type="evidence" value="ECO:0007669"/>
    <property type="project" value="UniProtKB-SubCell"/>
</dbReference>
<organism evidence="8 9">
    <name type="scientific">Lojkania enalia</name>
    <dbReference type="NCBI Taxonomy" id="147567"/>
    <lineage>
        <taxon>Eukaryota</taxon>
        <taxon>Fungi</taxon>
        <taxon>Dikarya</taxon>
        <taxon>Ascomycota</taxon>
        <taxon>Pezizomycotina</taxon>
        <taxon>Dothideomycetes</taxon>
        <taxon>Pleosporomycetidae</taxon>
        <taxon>Pleosporales</taxon>
        <taxon>Pleosporales incertae sedis</taxon>
        <taxon>Lojkania</taxon>
    </lineage>
</organism>
<sequence>MDISSFPSIARQTCSECKASKKRCDKLIPMCSRCSRLALNCSYTEGDILDRIEAGQEPRDAKFDEIFRRLDAIEAHVFSQNQSAAGIQDGQQSPEETLTEEANGNVHSHAWSLTPEHLRTESREDILRGIVLRVLTDNSTTVEAVINRYYEHTHHWLPIIPREKAERELQKFNELHPQLGFSLLIMALHLIVTPYSQHPQSRIVSESPWYRTCKYHFAQYVTLTGPLLDTIQAGMLIALFEHTQGLTQEALLTLGICARLAYVMNLEDNVAGEYYQRADKISLEEEEMVLTWWGLILLERYFNMPPIEVPHQPAIHQKPFQLSFLEPGLANYPSATSFSYTDPELVKKFMLELEASRIVAQVQVSLRASRRDNSVSLGGTELIMSNINELLDKLGAHQEGTGHWDGMAVTLGAALQFQYVCYQKTEGETSELLASIRSIIEQFNSLITQRRIINGFSEIDVPPSWISVSYLAVRACQLLATNGIPNAMEDLEMDQFMGLLEVFAPRYKLAEQCLHLIQSYN</sequence>